<evidence type="ECO:0000259" key="5">
    <source>
        <dbReference type="PROSITE" id="PS51339"/>
    </source>
</evidence>
<dbReference type="SUPFAM" id="SSF52799">
    <property type="entry name" value="(Phosphotyrosine protein) phosphatases II"/>
    <property type="match status" value="1"/>
</dbReference>
<organism evidence="6 7">
    <name type="scientific">Phlebiopsis gigantea (strain 11061_1 CR5-6)</name>
    <name type="common">White-rot fungus</name>
    <name type="synonym">Peniophora gigantea</name>
    <dbReference type="NCBI Taxonomy" id="745531"/>
    <lineage>
        <taxon>Eukaryota</taxon>
        <taxon>Fungi</taxon>
        <taxon>Dikarya</taxon>
        <taxon>Basidiomycota</taxon>
        <taxon>Agaricomycotina</taxon>
        <taxon>Agaricomycetes</taxon>
        <taxon>Polyporales</taxon>
        <taxon>Phanerochaetaceae</taxon>
        <taxon>Phlebiopsis</taxon>
    </lineage>
</organism>
<feature type="compositionally biased region" description="Pro residues" evidence="4">
    <location>
        <begin position="850"/>
        <end position="862"/>
    </location>
</feature>
<keyword evidence="7" id="KW-1185">Reference proteome</keyword>
<feature type="region of interest" description="Disordered" evidence="4">
    <location>
        <begin position="710"/>
        <end position="874"/>
    </location>
</feature>
<gene>
    <name evidence="6" type="ORF">PHLGIDRAFT_87499</name>
</gene>
<feature type="compositionally biased region" description="Low complexity" evidence="4">
    <location>
        <begin position="755"/>
        <end position="774"/>
    </location>
</feature>
<dbReference type="OrthoDB" id="271628at2759"/>
<dbReference type="GO" id="GO:0005737">
    <property type="term" value="C:cytoplasm"/>
    <property type="evidence" value="ECO:0007669"/>
    <property type="project" value="TreeGrafter"/>
</dbReference>
<dbReference type="Pfam" id="PF06602">
    <property type="entry name" value="Myotub-related"/>
    <property type="match status" value="1"/>
</dbReference>
<dbReference type="InterPro" id="IPR029021">
    <property type="entry name" value="Prot-tyrosine_phosphatase-like"/>
</dbReference>
<dbReference type="STRING" id="745531.A0A0C3PPG6"/>
<protein>
    <recommendedName>
        <fullName evidence="5">Myotubularin phosphatase domain-containing protein</fullName>
    </recommendedName>
</protein>
<feature type="compositionally biased region" description="Low complexity" evidence="4">
    <location>
        <begin position="644"/>
        <end position="661"/>
    </location>
</feature>
<dbReference type="GO" id="GO:0046856">
    <property type="term" value="P:phosphatidylinositol dephosphorylation"/>
    <property type="evidence" value="ECO:0007669"/>
    <property type="project" value="TreeGrafter"/>
</dbReference>
<feature type="compositionally biased region" description="Low complexity" evidence="4">
    <location>
        <begin position="711"/>
        <end position="723"/>
    </location>
</feature>
<feature type="region of interest" description="Disordered" evidence="4">
    <location>
        <begin position="494"/>
        <end position="513"/>
    </location>
</feature>
<sequence>MWVPYPLISLVSRMPHTLQGKSPITVRTRTFDIFTLSFRQDRDAIDVFDSVKDLTVATSVAQLYAFHYTPKPPLAVSNGWTMYNPREEFGRMGVGSRTKAWRFTDINRDYAFCSTYPARLVVPTRISDTTLQYASKYRSKCRIPALTYLHWANYGTLTRSSQPMVGLTQNRSVQDEKLIEAIFQSHHSPESRAANIPVYGATATNIIIDARPTTNAVANTAKGAGTENMDHYKEARKAYLGIDNIHTMRDSLSKVVEALRETEIATATVTGALPGETQSVPILDRQALRRSGWLRHLSAIMEGTLLIVRNVHVNSSHVLIHCSDGWDRTAQLSALSQICLDPYYRTIRGFQILIEKDWVSFGHKFLDRCGHLSSEKFFLAPAGDSGNASGAETFFASVQNKFASQKHLQETSPVFHQFLESVRQVQRQFPERFEFNERFLRQLYYHLYSCQFGTFLYNSERERRTREGTVSPIENTVSVWDFFNSPPEAELNKNLDYDPTLDDPTRRGPGADMGVLMLNPKDVRFWNELYGKTDEEMNGKFITKQVAQDPEFVAPIENAQAEDDSAVISMASSIASGVISPSSRSASPAPATSTSSPTITRTTFQRTSSPVPSSPSLSASHSLPTPSVRSRAGSMRGQDGAAASSSSIPRSPSPRTSRGSPRPSPSPRGATTDLFSSSGVRSMWGRFSSNATAALSVVQDAYGGVAKDLSKLSVGGSSSDASSGPGGELKSRDEINAWAAPDRPISPPLTPAADTTYFGTTPTSATSTFGTSSTLNPWASTRGTRPTVPSMLFDNPWSSNFQSSSSLATPVSAPATTSSIPGLPPSSASYQGPPSPSRESPDTTDSLPSDPMPPSPPQPQPPAAASDPLGVGPL</sequence>
<dbReference type="InterPro" id="IPR010569">
    <property type="entry name" value="Myotubularin-like_Pase_dom"/>
</dbReference>
<dbReference type="HOGENOM" id="CLU_001839_0_0_1"/>
<name>A0A0C3PPG6_PHLG1</name>
<comment type="similarity">
    <text evidence="1">Belongs to the protein-tyrosine phosphatase family. Non-receptor class myotubularin subfamily.</text>
</comment>
<dbReference type="EMBL" id="KN840473">
    <property type="protein sequence ID" value="KIP08848.1"/>
    <property type="molecule type" value="Genomic_DNA"/>
</dbReference>
<dbReference type="AlphaFoldDB" id="A0A0C3PPG6"/>
<dbReference type="Proteomes" id="UP000053257">
    <property type="component" value="Unassembled WGS sequence"/>
</dbReference>
<feature type="compositionally biased region" description="Low complexity" evidence="4">
    <location>
        <begin position="578"/>
        <end position="627"/>
    </location>
</feature>
<dbReference type="InterPro" id="IPR011993">
    <property type="entry name" value="PH-like_dom_sf"/>
</dbReference>
<dbReference type="PANTHER" id="PTHR10807">
    <property type="entry name" value="MYOTUBULARIN-RELATED"/>
    <property type="match status" value="1"/>
</dbReference>
<feature type="active site" description="Phosphocysteine intermediate" evidence="2">
    <location>
        <position position="322"/>
    </location>
</feature>
<evidence type="ECO:0000256" key="1">
    <source>
        <dbReference type="ARBA" id="ARBA00007471"/>
    </source>
</evidence>
<feature type="domain" description="Myotubularin phosphatase" evidence="5">
    <location>
        <begin position="79"/>
        <end position="530"/>
    </location>
</feature>
<dbReference type="PROSITE" id="PS00383">
    <property type="entry name" value="TYR_PHOSPHATASE_1"/>
    <property type="match status" value="1"/>
</dbReference>
<dbReference type="InterPro" id="IPR016130">
    <property type="entry name" value="Tyr_Pase_AS"/>
</dbReference>
<feature type="binding site" evidence="3">
    <location>
        <begin position="244"/>
        <end position="245"/>
    </location>
    <ligand>
        <name>substrate</name>
    </ligand>
</feature>
<feature type="binding site" evidence="3">
    <location>
        <begin position="219"/>
        <end position="222"/>
    </location>
    <ligand>
        <name>substrate</name>
    </ligand>
</feature>
<dbReference type="InterPro" id="IPR030564">
    <property type="entry name" value="Myotubularin"/>
</dbReference>
<evidence type="ECO:0000313" key="6">
    <source>
        <dbReference type="EMBL" id="KIP08848.1"/>
    </source>
</evidence>
<accession>A0A0C3PPG6</accession>
<proteinExistence type="inferred from homology"/>
<dbReference type="GO" id="GO:0016020">
    <property type="term" value="C:membrane"/>
    <property type="evidence" value="ECO:0007669"/>
    <property type="project" value="TreeGrafter"/>
</dbReference>
<dbReference type="GO" id="GO:0004438">
    <property type="term" value="F:phosphatidylinositol-3-phosphate phosphatase activity"/>
    <property type="evidence" value="ECO:0007669"/>
    <property type="project" value="TreeGrafter"/>
</dbReference>
<evidence type="ECO:0000256" key="4">
    <source>
        <dbReference type="SAM" id="MobiDB-lite"/>
    </source>
</evidence>
<feature type="binding site" evidence="3">
    <location>
        <begin position="322"/>
        <end position="328"/>
    </location>
    <ligand>
        <name>substrate</name>
    </ligand>
</feature>
<feature type="compositionally biased region" description="Low complexity" evidence="4">
    <location>
        <begin position="863"/>
        <end position="874"/>
    </location>
</feature>
<evidence type="ECO:0000313" key="7">
    <source>
        <dbReference type="Proteomes" id="UP000053257"/>
    </source>
</evidence>
<dbReference type="Gene3D" id="2.30.29.30">
    <property type="entry name" value="Pleckstrin-homology domain (PH domain)/Phosphotyrosine-binding domain (PTB)"/>
    <property type="match status" value="1"/>
</dbReference>
<dbReference type="PROSITE" id="PS51339">
    <property type="entry name" value="PPASE_MYOTUBULARIN"/>
    <property type="match status" value="1"/>
</dbReference>
<feature type="compositionally biased region" description="Polar residues" evidence="4">
    <location>
        <begin position="775"/>
        <end position="784"/>
    </location>
</feature>
<dbReference type="PANTHER" id="PTHR10807:SF128">
    <property type="entry name" value="PHOSPHATIDYLINOSITOL-3,5-BISPHOSPHATE 3-PHOSPHATASE"/>
    <property type="match status" value="1"/>
</dbReference>
<reference evidence="6 7" key="1">
    <citation type="journal article" date="2014" name="PLoS Genet.">
        <title>Analysis of the Phlebiopsis gigantea genome, transcriptome and secretome provides insight into its pioneer colonization strategies of wood.</title>
        <authorList>
            <person name="Hori C."/>
            <person name="Ishida T."/>
            <person name="Igarashi K."/>
            <person name="Samejima M."/>
            <person name="Suzuki H."/>
            <person name="Master E."/>
            <person name="Ferreira P."/>
            <person name="Ruiz-Duenas F.J."/>
            <person name="Held B."/>
            <person name="Canessa P."/>
            <person name="Larrondo L.F."/>
            <person name="Schmoll M."/>
            <person name="Druzhinina I.S."/>
            <person name="Kubicek C.P."/>
            <person name="Gaskell J.A."/>
            <person name="Kersten P."/>
            <person name="St John F."/>
            <person name="Glasner J."/>
            <person name="Sabat G."/>
            <person name="Splinter BonDurant S."/>
            <person name="Syed K."/>
            <person name="Yadav J."/>
            <person name="Mgbeahuruike A.C."/>
            <person name="Kovalchuk A."/>
            <person name="Asiegbu F.O."/>
            <person name="Lackner G."/>
            <person name="Hoffmeister D."/>
            <person name="Rencoret J."/>
            <person name="Gutierrez A."/>
            <person name="Sun H."/>
            <person name="Lindquist E."/>
            <person name="Barry K."/>
            <person name="Riley R."/>
            <person name="Grigoriev I.V."/>
            <person name="Henrissat B."/>
            <person name="Kues U."/>
            <person name="Berka R.M."/>
            <person name="Martinez A.T."/>
            <person name="Covert S.F."/>
            <person name="Blanchette R.A."/>
            <person name="Cullen D."/>
        </authorList>
    </citation>
    <scope>NUCLEOTIDE SEQUENCE [LARGE SCALE GENOMIC DNA]</scope>
    <source>
        <strain evidence="6 7">11061_1 CR5-6</strain>
    </source>
</reference>
<feature type="region of interest" description="Disordered" evidence="4">
    <location>
        <begin position="578"/>
        <end position="676"/>
    </location>
</feature>
<feature type="compositionally biased region" description="Polar residues" evidence="4">
    <location>
        <begin position="814"/>
        <end position="832"/>
    </location>
</feature>
<evidence type="ECO:0000256" key="3">
    <source>
        <dbReference type="PIRSR" id="PIRSR630564-2"/>
    </source>
</evidence>
<evidence type="ECO:0000256" key="2">
    <source>
        <dbReference type="PIRSR" id="PIRSR630564-1"/>
    </source>
</evidence>